<proteinExistence type="predicted"/>
<keyword evidence="1" id="KW-0732">Signal</keyword>
<reference evidence="3" key="1">
    <citation type="submission" date="2016-10" db="EMBL/GenBank/DDBJ databases">
        <authorList>
            <person name="Varghese N."/>
            <person name="Submissions S."/>
        </authorList>
    </citation>
    <scope>NUCLEOTIDE SEQUENCE [LARGE SCALE GENOMIC DNA]</scope>
    <source>
        <strain evidence="3">DSM 44142</strain>
    </source>
</reference>
<evidence type="ECO:0000313" key="2">
    <source>
        <dbReference type="EMBL" id="SDR12608.1"/>
    </source>
</evidence>
<dbReference type="Proteomes" id="UP000183053">
    <property type="component" value="Unassembled WGS sequence"/>
</dbReference>
<protein>
    <recommendedName>
        <fullName evidence="4">MspA protein</fullName>
    </recommendedName>
</protein>
<dbReference type="RefSeq" id="WP_068567841.1">
    <property type="nucleotide sequence ID" value="NZ_FNLF01000002.1"/>
</dbReference>
<evidence type="ECO:0000313" key="3">
    <source>
        <dbReference type="Proteomes" id="UP000183053"/>
    </source>
</evidence>
<name>A0A1H1GI87_9ACTN</name>
<dbReference type="EMBL" id="FNLF01000002">
    <property type="protein sequence ID" value="SDR12608.1"/>
    <property type="molecule type" value="Genomic_DNA"/>
</dbReference>
<evidence type="ECO:0000256" key="1">
    <source>
        <dbReference type="SAM" id="SignalP"/>
    </source>
</evidence>
<accession>A0A1H1GI87</accession>
<gene>
    <name evidence="2" type="ORF">SAMN04489765_3338</name>
</gene>
<keyword evidence="3" id="KW-1185">Reference proteome</keyword>
<organism evidence="2 3">
    <name type="scientific">Tsukamurella pulmonis</name>
    <dbReference type="NCBI Taxonomy" id="47312"/>
    <lineage>
        <taxon>Bacteria</taxon>
        <taxon>Bacillati</taxon>
        <taxon>Actinomycetota</taxon>
        <taxon>Actinomycetes</taxon>
        <taxon>Mycobacteriales</taxon>
        <taxon>Tsukamurellaceae</taxon>
        <taxon>Tsukamurella</taxon>
    </lineage>
</organism>
<feature type="chain" id="PRO_5010288948" description="MspA protein" evidence="1">
    <location>
        <begin position="27"/>
        <end position="148"/>
    </location>
</feature>
<dbReference type="OrthoDB" id="4775054at2"/>
<feature type="signal peptide" evidence="1">
    <location>
        <begin position="1"/>
        <end position="26"/>
    </location>
</feature>
<dbReference type="AlphaFoldDB" id="A0A1H1GI87"/>
<sequence length="148" mass="14986">MHTKKLVTAIATAGLIAGVGAAPAQAAPLSVPQVPLTAVQVAGLGIPQPFTTRIGADTTGRPGEVRLAAHSSVGYNSYMSLVRIDYRNLRTGARGSVTVKPFTLGQVPESALASTGSGRVTYTARFVSTGTVAVVLVPTPGSGAFDVP</sequence>
<evidence type="ECO:0008006" key="4">
    <source>
        <dbReference type="Google" id="ProtNLM"/>
    </source>
</evidence>